<dbReference type="InterPro" id="IPR046463">
    <property type="entry name" value="Herpes_gE_N"/>
</dbReference>
<keyword evidence="7" id="KW-1032">Host cell membrane</keyword>
<dbReference type="Pfam" id="PF02480">
    <property type="entry name" value="Herpes_gE"/>
    <property type="match status" value="1"/>
</dbReference>
<keyword evidence="15 19" id="KW-0472">Membrane</keyword>
<evidence type="ECO:0000256" key="7">
    <source>
        <dbReference type="ARBA" id="ARBA00022511"/>
    </source>
</evidence>
<evidence type="ECO:0000256" key="1">
    <source>
        <dbReference type="ARBA" id="ARBA00004136"/>
    </source>
</evidence>
<sequence>MTPLFLLVTSLCFDGIFSKFVKLDKFDYTEGDNIDIPIQNRTRITGRYKNYTEMWSFVWTGSCKTLEKRYICENVRECFDDLVIGNGCDYHNHIDLPLGVAYFRVNGNGSLNLLEDVYFTNGTDILPIMTTTGRGLRINNATVGHTGIYTLSYRFDSGDWFSSHVFLTVKKKTDVRPTTNPKTTKHTTAIVTRPPLAPIIHGAEFISKNYHTQLFSAGDSFTTTTFLKWAIHDSSFNITVSWFFLPINTWCSMYKVYEICLYHSNETSCRNPAEGPNCVFTSPENAKEVATRQYINCKDNENWPKTCTRTESIDRDHKYLSMVNETINLCFSNTPESASGLYVMLLKYNGRIETWTYTMISTSSLFRSVVEYFDAPESPHEPFSKNDILTEATPKPTPPEPEIRSNVIIICVLGIGGVCIIGLIVTTIWGIIKCIRIRRKPYQLVNAYSHIYRELPVNDQFVDDDESDSFEDDSEESGDERPNIPTNPLPPPPPPLPPKKGSSGFRVWFADEKSPNYKDLAERVGSILNE</sequence>
<name>A0A1R3TEQ0_9ALPH</name>
<comment type="function">
    <text evidence="17">In epithelial cells, the heterodimer gE/gI is required for the cell-to-cell spread of the virus, by sorting nascent virions to cell junctions. Once the virus reaches the cell junctions, virus particles can spread to adjacent cells extremely rapidly through interactions with cellular receptors that accumulate at these junctions. Implicated in basolateral spread in polarized cells. In neuronal cells, gE/gI is essential for the anterograde spread of the infection throughout the host nervous system. Together with US9, the heterodimer gE/gI is involved in the sorting and transport of viral structural components toward axon tips.</text>
</comment>
<dbReference type="GO" id="GO:0055036">
    <property type="term" value="C:virion membrane"/>
    <property type="evidence" value="ECO:0007669"/>
    <property type="project" value="UniProtKB-SubCell"/>
</dbReference>
<keyword evidence="11" id="KW-1043">Host membrane</keyword>
<feature type="compositionally biased region" description="Pro residues" evidence="18">
    <location>
        <begin position="485"/>
        <end position="498"/>
    </location>
</feature>
<evidence type="ECO:0000256" key="4">
    <source>
        <dbReference type="ARBA" id="ARBA00004563"/>
    </source>
</evidence>
<evidence type="ECO:0000259" key="21">
    <source>
        <dbReference type="Pfam" id="PF20418"/>
    </source>
</evidence>
<feature type="domain" description="Envelope glycoprotein E Fc-binding" evidence="20">
    <location>
        <begin position="202"/>
        <end position="376"/>
    </location>
</feature>
<dbReference type="Pfam" id="PF20418">
    <property type="entry name" value="Herpes_gE_N"/>
    <property type="match status" value="1"/>
</dbReference>
<feature type="domain" description="Envelope glycoprotein E N-terminal" evidence="21">
    <location>
        <begin position="43"/>
        <end position="155"/>
    </location>
</feature>
<evidence type="ECO:0000256" key="8">
    <source>
        <dbReference type="ARBA" id="ARBA00022692"/>
    </source>
</evidence>
<keyword evidence="12 22" id="KW-0261">Viral envelope protein</keyword>
<evidence type="ECO:0000256" key="17">
    <source>
        <dbReference type="ARBA" id="ARBA00025134"/>
    </source>
</evidence>
<evidence type="ECO:0000313" key="22">
    <source>
        <dbReference type="EMBL" id="SCO83648.1"/>
    </source>
</evidence>
<feature type="region of interest" description="Disordered" evidence="18">
    <location>
        <begin position="462"/>
        <end position="505"/>
    </location>
</feature>
<evidence type="ECO:0000313" key="23">
    <source>
        <dbReference type="Proteomes" id="UP000203542"/>
    </source>
</evidence>
<evidence type="ECO:0000256" key="14">
    <source>
        <dbReference type="ARBA" id="ARBA00023081"/>
    </source>
</evidence>
<evidence type="ECO:0000256" key="19">
    <source>
        <dbReference type="SAM" id="Phobius"/>
    </source>
</evidence>
<dbReference type="SMR" id="A0A1R3TEQ0"/>
<evidence type="ECO:0000256" key="9">
    <source>
        <dbReference type="ARBA" id="ARBA00022812"/>
    </source>
</evidence>
<feature type="compositionally biased region" description="Acidic residues" evidence="18">
    <location>
        <begin position="462"/>
        <end position="478"/>
    </location>
</feature>
<dbReference type="GO" id="GO:0019031">
    <property type="term" value="C:viral envelope"/>
    <property type="evidence" value="ECO:0007669"/>
    <property type="project" value="UniProtKB-KW"/>
</dbReference>
<dbReference type="InterPro" id="IPR013783">
    <property type="entry name" value="Ig-like_fold"/>
</dbReference>
<evidence type="ECO:0000256" key="5">
    <source>
        <dbReference type="ARBA" id="ARBA00008101"/>
    </source>
</evidence>
<evidence type="ECO:0000256" key="11">
    <source>
        <dbReference type="ARBA" id="ARBA00022870"/>
    </source>
</evidence>
<evidence type="ECO:0000256" key="12">
    <source>
        <dbReference type="ARBA" id="ARBA00022879"/>
    </source>
</evidence>
<keyword evidence="10" id="KW-0946">Virion</keyword>
<keyword evidence="9" id="KW-1040">Host Golgi apparatus</keyword>
<comment type="similarity">
    <text evidence="5">Belongs to the alphaherpesvirinae glycoprotein E family.</text>
</comment>
<evidence type="ECO:0000256" key="3">
    <source>
        <dbReference type="ARBA" id="ARBA00004402"/>
    </source>
</evidence>
<dbReference type="Proteomes" id="UP000203542">
    <property type="component" value="Segment"/>
</dbReference>
<dbReference type="KEGG" id="vg:30902423"/>
<keyword evidence="16" id="KW-0325">Glycoprotein</keyword>
<dbReference type="GO" id="GO:0044156">
    <property type="term" value="C:host cell junction"/>
    <property type="evidence" value="ECO:0007669"/>
    <property type="project" value="UniProtKB-SubCell"/>
</dbReference>
<evidence type="ECO:0000256" key="2">
    <source>
        <dbReference type="ARBA" id="ARBA00004315"/>
    </source>
</evidence>
<evidence type="ECO:0000259" key="20">
    <source>
        <dbReference type="Pfam" id="PF02480"/>
    </source>
</evidence>
<keyword evidence="14" id="KW-1031">Host cell junction</keyword>
<dbReference type="GeneID" id="30902423"/>
<evidence type="ECO:0000256" key="16">
    <source>
        <dbReference type="ARBA" id="ARBA00023180"/>
    </source>
</evidence>
<evidence type="ECO:0000256" key="13">
    <source>
        <dbReference type="ARBA" id="ARBA00022989"/>
    </source>
</evidence>
<keyword evidence="8 19" id="KW-0812">Transmembrane</keyword>
<dbReference type="RefSeq" id="YP_009342423.1">
    <property type="nucleotide sequence ID" value="NC_033464.1"/>
</dbReference>
<evidence type="ECO:0000256" key="18">
    <source>
        <dbReference type="SAM" id="MobiDB-lite"/>
    </source>
</evidence>
<proteinExistence type="inferred from homology"/>
<keyword evidence="23" id="KW-1185">Reference proteome</keyword>
<dbReference type="InterPro" id="IPR036179">
    <property type="entry name" value="Ig-like_dom_sf"/>
</dbReference>
<feature type="transmembrane region" description="Helical" evidence="19">
    <location>
        <begin position="407"/>
        <end position="432"/>
    </location>
</feature>
<accession>A0A1R3TEQ0</accession>
<evidence type="ECO:0000256" key="15">
    <source>
        <dbReference type="ARBA" id="ARBA00023136"/>
    </source>
</evidence>
<dbReference type="OrthoDB" id="7742at10239"/>
<dbReference type="Gene3D" id="2.60.40.10">
    <property type="entry name" value="Immunoglobulins"/>
    <property type="match status" value="1"/>
</dbReference>
<evidence type="ECO:0000256" key="10">
    <source>
        <dbReference type="ARBA" id="ARBA00022844"/>
    </source>
</evidence>
<organism evidence="22">
    <name type="scientific">Spheniscid alphaherpesvirus 1</name>
    <dbReference type="NCBI Taxonomy" id="2560777"/>
    <lineage>
        <taxon>Viruses</taxon>
        <taxon>Duplodnaviria</taxon>
        <taxon>Heunggongvirae</taxon>
        <taxon>Peploviricota</taxon>
        <taxon>Herviviricetes</taxon>
        <taxon>Herpesvirales</taxon>
        <taxon>Orthoherpesviridae</taxon>
        <taxon>Alphaherpesvirinae</taxon>
        <taxon>Mardivirus</taxon>
        <taxon>Mardivirus spheniscidalpha1</taxon>
    </lineage>
</organism>
<evidence type="ECO:0000256" key="6">
    <source>
        <dbReference type="ARBA" id="ARBA00013988"/>
    </source>
</evidence>
<keyword evidence="13 19" id="KW-1133">Transmembrane helix</keyword>
<reference evidence="22" key="1">
    <citation type="submission" date="2016-08" db="EMBL/GenBank/DDBJ databases">
        <authorList>
            <person name="Seilhamer J.J."/>
        </authorList>
    </citation>
    <scope>NUCLEOTIDE SEQUENCE [LARGE SCALE GENOMIC DNA]</scope>
    <source>
        <strain evidence="22">Lib01004</strain>
    </source>
</reference>
<dbReference type="GO" id="GO:0044177">
    <property type="term" value="C:host cell Golgi apparatus"/>
    <property type="evidence" value="ECO:0007669"/>
    <property type="project" value="UniProtKB-SubCell"/>
</dbReference>
<dbReference type="EMBL" id="LT608135">
    <property type="protein sequence ID" value="SCO83648.1"/>
    <property type="molecule type" value="Genomic_DNA"/>
</dbReference>
<comment type="subcellular location">
    <subcellularLocation>
        <location evidence="1">Host Golgi apparatus</location>
    </subcellularLocation>
    <subcellularLocation>
        <location evidence="2">Host cell junction</location>
    </subcellularLocation>
    <subcellularLocation>
        <location evidence="3">Host cell membrane</location>
        <topology evidence="3">Single-pass type I membrane protein</topology>
    </subcellularLocation>
    <subcellularLocation>
        <location evidence="4">Virion membrane</location>
        <topology evidence="4">Single-pass type I membrane protein</topology>
    </subcellularLocation>
</comment>
<protein>
    <recommendedName>
        <fullName evidence="6">Envelope glycoprotein E</fullName>
    </recommendedName>
</protein>
<dbReference type="SUPFAM" id="SSF48726">
    <property type="entry name" value="Immunoglobulin"/>
    <property type="match status" value="1"/>
</dbReference>
<gene>
    <name evidence="22" type="primary">US8</name>
</gene>
<dbReference type="InterPro" id="IPR003404">
    <property type="entry name" value="Herpes_glycopE_Fc"/>
</dbReference>